<dbReference type="AlphaFoldDB" id="A0A3E0TXG9"/>
<feature type="active site" description="Proton donor/acceptor" evidence="9">
    <location>
        <position position="146"/>
    </location>
</feature>
<comment type="subunit">
    <text evidence="9">Homodimer.</text>
</comment>
<dbReference type="NCBIfam" id="TIGR00016">
    <property type="entry name" value="ackA"/>
    <property type="match status" value="1"/>
</dbReference>
<feature type="binding site" evidence="9">
    <location>
        <begin position="206"/>
        <end position="210"/>
    </location>
    <ligand>
        <name>ATP</name>
        <dbReference type="ChEBI" id="CHEBI:30616"/>
    </ligand>
</feature>
<gene>
    <name evidence="9" type="primary">ackA</name>
    <name evidence="11" type="ORF">DXX94_00950</name>
</gene>
<dbReference type="EMBL" id="QUOT01000001">
    <property type="protein sequence ID" value="REL29401.1"/>
    <property type="molecule type" value="Genomic_DNA"/>
</dbReference>
<evidence type="ECO:0000313" key="12">
    <source>
        <dbReference type="Proteomes" id="UP000256899"/>
    </source>
</evidence>
<protein>
    <recommendedName>
        <fullName evidence="9">Acetate kinase</fullName>
        <ecNumber evidence="9">2.7.2.1</ecNumber>
    </recommendedName>
    <alternativeName>
        <fullName evidence="9">Acetokinase</fullName>
    </alternativeName>
</protein>
<keyword evidence="12" id="KW-1185">Reference proteome</keyword>
<dbReference type="Gene3D" id="3.30.420.40">
    <property type="match status" value="2"/>
</dbReference>
<keyword evidence="8 9" id="KW-0460">Magnesium</keyword>
<feature type="binding site" evidence="9">
    <location>
        <position position="384"/>
    </location>
    <ligand>
        <name>Mg(2+)</name>
        <dbReference type="ChEBI" id="CHEBI:18420"/>
    </ligand>
</feature>
<evidence type="ECO:0000256" key="7">
    <source>
        <dbReference type="ARBA" id="ARBA00022840"/>
    </source>
</evidence>
<dbReference type="GO" id="GO:0005524">
    <property type="term" value="F:ATP binding"/>
    <property type="evidence" value="ECO:0007669"/>
    <property type="project" value="UniProtKB-KW"/>
</dbReference>
<name>A0A3E0TXG9_9GAMM</name>
<comment type="pathway">
    <text evidence="9">Metabolic intermediate biosynthesis; acetyl-CoA biosynthesis; acetyl-CoA from acetate: step 1/2.</text>
</comment>
<keyword evidence="2 9" id="KW-0963">Cytoplasm</keyword>
<feature type="binding site" evidence="9">
    <location>
        <position position="17"/>
    </location>
    <ligand>
        <name>ATP</name>
        <dbReference type="ChEBI" id="CHEBI:30616"/>
    </ligand>
</feature>
<dbReference type="Proteomes" id="UP000256899">
    <property type="component" value="Unassembled WGS sequence"/>
</dbReference>
<dbReference type="SUPFAM" id="SSF53067">
    <property type="entry name" value="Actin-like ATPase domain"/>
    <property type="match status" value="2"/>
</dbReference>
<dbReference type="InterPro" id="IPR000890">
    <property type="entry name" value="Aliphatic_acid_kin_short-chain"/>
</dbReference>
<dbReference type="GO" id="GO:0008776">
    <property type="term" value="F:acetate kinase activity"/>
    <property type="evidence" value="ECO:0007669"/>
    <property type="project" value="UniProtKB-UniRule"/>
</dbReference>
<comment type="cofactor">
    <cofactor evidence="9">
        <name>Mg(2+)</name>
        <dbReference type="ChEBI" id="CHEBI:18420"/>
    </cofactor>
    <cofactor evidence="9">
        <name>Mn(2+)</name>
        <dbReference type="ChEBI" id="CHEBI:29035"/>
    </cofactor>
    <text evidence="9">Mg(2+). Can also accept Mn(2+).</text>
</comment>
<evidence type="ECO:0000256" key="2">
    <source>
        <dbReference type="ARBA" id="ARBA00022490"/>
    </source>
</evidence>
<dbReference type="PIRSF" id="PIRSF000722">
    <property type="entry name" value="Acetate_prop_kin"/>
    <property type="match status" value="1"/>
</dbReference>
<keyword evidence="6 9" id="KW-0418">Kinase</keyword>
<dbReference type="UniPathway" id="UPA00340">
    <property type="reaction ID" value="UER00458"/>
</dbReference>
<feature type="binding site" evidence="9">
    <location>
        <position position="89"/>
    </location>
    <ligand>
        <name>substrate</name>
    </ligand>
</feature>
<dbReference type="PROSITE" id="PS01075">
    <property type="entry name" value="ACETATE_KINASE_1"/>
    <property type="match status" value="1"/>
</dbReference>
<dbReference type="GO" id="GO:0006085">
    <property type="term" value="P:acetyl-CoA biosynthetic process"/>
    <property type="evidence" value="ECO:0007669"/>
    <property type="project" value="UniProtKB-UniRule"/>
</dbReference>
<reference evidence="12" key="1">
    <citation type="submission" date="2018-08" db="EMBL/GenBank/DDBJ databases">
        <title>Thalassotalea euphylliae genome.</title>
        <authorList>
            <person name="Summers S."/>
            <person name="Rice S.A."/>
            <person name="Freckelton M.L."/>
            <person name="Nedved B.T."/>
            <person name="Hadfield M.G."/>
        </authorList>
    </citation>
    <scope>NUCLEOTIDE SEQUENCE [LARGE SCALE GENOMIC DNA]</scope>
    <source>
        <strain evidence="12">H3</strain>
    </source>
</reference>
<dbReference type="InterPro" id="IPR004372">
    <property type="entry name" value="Ac/propionate_kinase"/>
</dbReference>
<organism evidence="11 12">
    <name type="scientific">Thalassotalea euphylliae</name>
    <dbReference type="NCBI Taxonomy" id="1655234"/>
    <lineage>
        <taxon>Bacteria</taxon>
        <taxon>Pseudomonadati</taxon>
        <taxon>Pseudomonadota</taxon>
        <taxon>Gammaproteobacteria</taxon>
        <taxon>Alteromonadales</taxon>
        <taxon>Colwelliaceae</taxon>
        <taxon>Thalassotalea</taxon>
    </lineage>
</organism>
<dbReference type="GO" id="GO:0000287">
    <property type="term" value="F:magnesium ion binding"/>
    <property type="evidence" value="ECO:0007669"/>
    <property type="project" value="UniProtKB-UniRule"/>
</dbReference>
<evidence type="ECO:0000256" key="6">
    <source>
        <dbReference type="ARBA" id="ARBA00022777"/>
    </source>
</evidence>
<dbReference type="RefSeq" id="WP_116013272.1">
    <property type="nucleotide sequence ID" value="NZ_QUOT01000001.1"/>
</dbReference>
<feature type="binding site" evidence="9">
    <location>
        <begin position="330"/>
        <end position="334"/>
    </location>
    <ligand>
        <name>ATP</name>
        <dbReference type="ChEBI" id="CHEBI:30616"/>
    </ligand>
</feature>
<evidence type="ECO:0000256" key="9">
    <source>
        <dbReference type="HAMAP-Rule" id="MF_00020"/>
    </source>
</evidence>
<evidence type="ECO:0000256" key="10">
    <source>
        <dbReference type="RuleBase" id="RU003835"/>
    </source>
</evidence>
<evidence type="ECO:0000256" key="8">
    <source>
        <dbReference type="ARBA" id="ARBA00022842"/>
    </source>
</evidence>
<dbReference type="PANTHER" id="PTHR21060">
    <property type="entry name" value="ACETATE KINASE"/>
    <property type="match status" value="1"/>
</dbReference>
<dbReference type="PROSITE" id="PS01076">
    <property type="entry name" value="ACETATE_KINASE_2"/>
    <property type="match status" value="1"/>
</dbReference>
<dbReference type="Pfam" id="PF00871">
    <property type="entry name" value="Acetate_kinase"/>
    <property type="match status" value="1"/>
</dbReference>
<dbReference type="InterPro" id="IPR023865">
    <property type="entry name" value="Aliphatic_acid_kinase_CS"/>
</dbReference>
<feature type="binding site" evidence="9">
    <location>
        <begin position="281"/>
        <end position="283"/>
    </location>
    <ligand>
        <name>ATP</name>
        <dbReference type="ChEBI" id="CHEBI:30616"/>
    </ligand>
</feature>
<dbReference type="GO" id="GO:0006083">
    <property type="term" value="P:acetate metabolic process"/>
    <property type="evidence" value="ECO:0007669"/>
    <property type="project" value="TreeGrafter"/>
</dbReference>
<keyword evidence="3 9" id="KW-0808">Transferase</keyword>
<dbReference type="PANTHER" id="PTHR21060:SF21">
    <property type="entry name" value="ACETATE KINASE"/>
    <property type="match status" value="1"/>
</dbReference>
<feature type="binding site" evidence="9">
    <location>
        <position position="10"/>
    </location>
    <ligand>
        <name>Mg(2+)</name>
        <dbReference type="ChEBI" id="CHEBI:18420"/>
    </ligand>
</feature>
<evidence type="ECO:0000256" key="4">
    <source>
        <dbReference type="ARBA" id="ARBA00022723"/>
    </source>
</evidence>
<evidence type="ECO:0000256" key="3">
    <source>
        <dbReference type="ARBA" id="ARBA00022679"/>
    </source>
</evidence>
<keyword evidence="4 9" id="KW-0479">Metal-binding</keyword>
<proteinExistence type="inferred from homology"/>
<dbReference type="InterPro" id="IPR043129">
    <property type="entry name" value="ATPase_NBD"/>
</dbReference>
<feature type="site" description="Transition state stabilizer" evidence="9">
    <location>
        <position position="178"/>
    </location>
</feature>
<sequence>MTKQTILVINCGSSSLKFALIDVATKEESLSGLAQRLGASDASITIKFNGEKQTFSLAASYNHQAALAALIEFLQTNSLTQSIVAIGHRVVHGGEMYHQPTLINDEVMAQLKSLSNLAPLHNPANIQGIEAALAAFADLPQVAVFDTAFHQTMPNKAFLYAVPQQLYKEHSIRKYGFHGTSHYFVSREAATMLDKDIEALSLVTVHLGNGCSLAAIEAGQSVDTSMGFTPLAGVTMGTRCGDIDPGVIFHLTTHCGYTVEQVDTMLNKESGLLGLSGISNDCRTLEDQALEQNNPQAKLALDVFSFTIAKSLAAMTVSLSKLDGIIFTGGIGENSDYVREQIVKQLAVLGVAIDPELNAQAIRGKSLNIATAPSPAVLVVPTNEEWVIANQTHQLIQG</sequence>
<accession>A0A3E0TXG9</accession>
<evidence type="ECO:0000256" key="5">
    <source>
        <dbReference type="ARBA" id="ARBA00022741"/>
    </source>
</evidence>
<dbReference type="HAMAP" id="MF_00020">
    <property type="entry name" value="Acetate_kinase"/>
    <property type="match status" value="1"/>
</dbReference>
<dbReference type="PRINTS" id="PR00471">
    <property type="entry name" value="ACETATEKNASE"/>
</dbReference>
<dbReference type="GO" id="GO:0005829">
    <property type="term" value="C:cytosol"/>
    <property type="evidence" value="ECO:0007669"/>
    <property type="project" value="TreeGrafter"/>
</dbReference>
<dbReference type="EC" id="2.7.2.1" evidence="9"/>
<keyword evidence="7 9" id="KW-0067">ATP-binding</keyword>
<evidence type="ECO:0000313" key="11">
    <source>
        <dbReference type="EMBL" id="REL29401.1"/>
    </source>
</evidence>
<comment type="catalytic activity">
    <reaction evidence="9">
        <text>acetate + ATP = acetyl phosphate + ADP</text>
        <dbReference type="Rhea" id="RHEA:11352"/>
        <dbReference type="ChEBI" id="CHEBI:22191"/>
        <dbReference type="ChEBI" id="CHEBI:30089"/>
        <dbReference type="ChEBI" id="CHEBI:30616"/>
        <dbReference type="ChEBI" id="CHEBI:456216"/>
        <dbReference type="EC" id="2.7.2.1"/>
    </reaction>
</comment>
<dbReference type="CDD" id="cd24010">
    <property type="entry name" value="ASKHA_NBD_AcK_PK"/>
    <property type="match status" value="1"/>
</dbReference>
<keyword evidence="5 9" id="KW-0547">Nucleotide-binding</keyword>
<comment type="similarity">
    <text evidence="1 9 10">Belongs to the acetokinase family.</text>
</comment>
<comment type="caution">
    <text evidence="11">The sequence shown here is derived from an EMBL/GenBank/DDBJ whole genome shotgun (WGS) entry which is preliminary data.</text>
</comment>
<evidence type="ECO:0000256" key="1">
    <source>
        <dbReference type="ARBA" id="ARBA00008748"/>
    </source>
</evidence>
<comment type="function">
    <text evidence="9">Catalyzes the formation of acetyl phosphate from acetate and ATP. Can also catalyze the reverse reaction.</text>
</comment>
<comment type="subcellular location">
    <subcellularLocation>
        <location evidence="9">Cytoplasm</location>
    </subcellularLocation>
</comment>
<feature type="site" description="Transition state stabilizer" evidence="9">
    <location>
        <position position="239"/>
    </location>
</feature>